<proteinExistence type="inferred from homology"/>
<organism evidence="8 9">
    <name type="scientific">Cystoisospora suis</name>
    <dbReference type="NCBI Taxonomy" id="483139"/>
    <lineage>
        <taxon>Eukaryota</taxon>
        <taxon>Sar</taxon>
        <taxon>Alveolata</taxon>
        <taxon>Apicomplexa</taxon>
        <taxon>Conoidasida</taxon>
        <taxon>Coccidia</taxon>
        <taxon>Eucoccidiorida</taxon>
        <taxon>Eimeriorina</taxon>
        <taxon>Sarcocystidae</taxon>
        <taxon>Cystoisospora</taxon>
    </lineage>
</organism>
<dbReference type="InterPro" id="IPR000086">
    <property type="entry name" value="NUDIX_hydrolase_dom"/>
</dbReference>
<dbReference type="EMBL" id="MIGC01000242">
    <property type="protein sequence ID" value="PHJ25524.1"/>
    <property type="molecule type" value="Genomic_DNA"/>
</dbReference>
<evidence type="ECO:0000259" key="7">
    <source>
        <dbReference type="PROSITE" id="PS51462"/>
    </source>
</evidence>
<dbReference type="SUPFAM" id="SSF55811">
    <property type="entry name" value="Nudix"/>
    <property type="match status" value="1"/>
</dbReference>
<dbReference type="GO" id="GO:0004081">
    <property type="term" value="F:bis(5'-nucleosyl)-tetraphosphatase (asymmetrical) activity"/>
    <property type="evidence" value="ECO:0007669"/>
    <property type="project" value="TreeGrafter"/>
</dbReference>
<evidence type="ECO:0000256" key="2">
    <source>
        <dbReference type="ARBA" id="ARBA00018911"/>
    </source>
</evidence>
<dbReference type="AlphaFoldDB" id="A0A2C6LFT0"/>
<protein>
    <recommendedName>
        <fullName evidence="2">Bis(5'-nucleosyl)-tetraphosphatase [asymmetrical]</fullName>
    </recommendedName>
    <alternativeName>
        <fullName evidence="5">Diadenosine 5',5'''-P1,P4-tetraphosphate asymmetrical hydrolase</fullName>
    </alternativeName>
</protein>
<dbReference type="GO" id="GO:0000166">
    <property type="term" value="F:nucleotide binding"/>
    <property type="evidence" value="ECO:0007669"/>
    <property type="project" value="UniProtKB-KW"/>
</dbReference>
<dbReference type="InterPro" id="IPR020084">
    <property type="entry name" value="NUDIX_hydrolase_CS"/>
</dbReference>
<comment type="caution">
    <text evidence="8">The sequence shown here is derived from an EMBL/GenBank/DDBJ whole genome shotgun (WGS) entry which is preliminary data.</text>
</comment>
<gene>
    <name evidence="8" type="ORF">CSUI_000620</name>
</gene>
<keyword evidence="9" id="KW-1185">Reference proteome</keyword>
<dbReference type="RefSeq" id="XP_067927170.1">
    <property type="nucleotide sequence ID" value="XM_068060853.1"/>
</dbReference>
<evidence type="ECO:0000256" key="1">
    <source>
        <dbReference type="ARBA" id="ARBA00005582"/>
    </source>
</evidence>
<keyword evidence="6" id="KW-0732">Signal</keyword>
<dbReference type="InterPro" id="IPR051325">
    <property type="entry name" value="Nudix_hydrolase_domain"/>
</dbReference>
<dbReference type="VEuPathDB" id="ToxoDB:CSUI_000620"/>
<dbReference type="InterPro" id="IPR015797">
    <property type="entry name" value="NUDIX_hydrolase-like_dom_sf"/>
</dbReference>
<evidence type="ECO:0000256" key="4">
    <source>
        <dbReference type="ARBA" id="ARBA00022801"/>
    </source>
</evidence>
<reference evidence="8 9" key="1">
    <citation type="journal article" date="2017" name="Int. J. Parasitol.">
        <title>The genome of the protozoan parasite Cystoisospora suis and a reverse vaccinology approach to identify vaccine candidates.</title>
        <authorList>
            <person name="Palmieri N."/>
            <person name="Shrestha A."/>
            <person name="Ruttkowski B."/>
            <person name="Beck T."/>
            <person name="Vogl C."/>
            <person name="Tomley F."/>
            <person name="Blake D.P."/>
            <person name="Joachim A."/>
        </authorList>
    </citation>
    <scope>NUCLEOTIDE SEQUENCE [LARGE SCALE GENOMIC DNA]</scope>
    <source>
        <strain evidence="8 9">Wien I</strain>
    </source>
</reference>
<comment type="similarity">
    <text evidence="1">Belongs to the Nudix hydrolase family.</text>
</comment>
<accession>A0A2C6LFT0</accession>
<dbReference type="Gene3D" id="3.90.79.10">
    <property type="entry name" value="Nucleoside Triphosphate Pyrophosphohydrolase"/>
    <property type="match status" value="1"/>
</dbReference>
<dbReference type="PROSITE" id="PS51462">
    <property type="entry name" value="NUDIX"/>
    <property type="match status" value="1"/>
</dbReference>
<dbReference type="PANTHER" id="PTHR21340">
    <property type="entry name" value="DIADENOSINE 5,5-P1,P4-TETRAPHOSPHATE PYROPHOSPHOHYDROLASE MUTT"/>
    <property type="match status" value="1"/>
</dbReference>
<dbReference type="PANTHER" id="PTHR21340:SF0">
    <property type="entry name" value="BIS(5'-NUCLEOSYL)-TETRAPHOSPHATASE [ASYMMETRICAL]"/>
    <property type="match status" value="1"/>
</dbReference>
<dbReference type="CDD" id="cd03428">
    <property type="entry name" value="NUDIX_Ap4A_Nudt2"/>
    <property type="match status" value="1"/>
</dbReference>
<feature type="signal peptide" evidence="6">
    <location>
        <begin position="1"/>
        <end position="25"/>
    </location>
</feature>
<name>A0A2C6LFT0_9APIC</name>
<sequence>MPAVTGFLVLSAGAATLMAPADQNAAPPEVRAAGLLIYRVGGEARAAKPNHGGSGVEFLMMKAAYKPFHWTPPKGHVDEGESDLQTAVRETYEESGLSEKDFVLDRGFKRRLRYLANGKIKETVYFLARVINSSATVNLSEEHTEARWVNAGDGGELAGWEDMAAVLREADEYVSEELNVDEGPQSLE</sequence>
<feature type="chain" id="PRO_5012541775" description="Bis(5'-nucleosyl)-tetraphosphatase [asymmetrical]" evidence="6">
    <location>
        <begin position="26"/>
        <end position="188"/>
    </location>
</feature>
<dbReference type="PROSITE" id="PS00893">
    <property type="entry name" value="NUDIX_BOX"/>
    <property type="match status" value="1"/>
</dbReference>
<evidence type="ECO:0000256" key="6">
    <source>
        <dbReference type="SAM" id="SignalP"/>
    </source>
</evidence>
<evidence type="ECO:0000256" key="3">
    <source>
        <dbReference type="ARBA" id="ARBA00022741"/>
    </source>
</evidence>
<dbReference type="OrthoDB" id="276276at2759"/>
<evidence type="ECO:0000256" key="5">
    <source>
        <dbReference type="ARBA" id="ARBA00032644"/>
    </source>
</evidence>
<evidence type="ECO:0000313" key="8">
    <source>
        <dbReference type="EMBL" id="PHJ25524.1"/>
    </source>
</evidence>
<keyword evidence="3" id="KW-0547">Nucleotide-binding</keyword>
<dbReference type="GO" id="GO:0006754">
    <property type="term" value="P:ATP biosynthetic process"/>
    <property type="evidence" value="ECO:0007669"/>
    <property type="project" value="TreeGrafter"/>
</dbReference>
<evidence type="ECO:0000313" key="9">
    <source>
        <dbReference type="Proteomes" id="UP000221165"/>
    </source>
</evidence>
<feature type="domain" description="Nudix hydrolase" evidence="7">
    <location>
        <begin position="28"/>
        <end position="171"/>
    </location>
</feature>
<dbReference type="InterPro" id="IPR003565">
    <property type="entry name" value="Tetra_PHTase"/>
</dbReference>
<dbReference type="Proteomes" id="UP000221165">
    <property type="component" value="Unassembled WGS sequence"/>
</dbReference>
<dbReference type="Pfam" id="PF00293">
    <property type="entry name" value="NUDIX"/>
    <property type="match status" value="1"/>
</dbReference>
<dbReference type="GeneID" id="94424064"/>
<keyword evidence="4" id="KW-0378">Hydrolase</keyword>
<dbReference type="GO" id="GO:0006167">
    <property type="term" value="P:AMP biosynthetic process"/>
    <property type="evidence" value="ECO:0007669"/>
    <property type="project" value="TreeGrafter"/>
</dbReference>